<dbReference type="Gene3D" id="3.40.50.1820">
    <property type="entry name" value="alpha/beta hydrolase"/>
    <property type="match status" value="1"/>
</dbReference>
<evidence type="ECO:0000259" key="1">
    <source>
        <dbReference type="Pfam" id="PF00561"/>
    </source>
</evidence>
<name>A0A1B2E5Q8_9BACL</name>
<proteinExistence type="predicted"/>
<dbReference type="SUPFAM" id="SSF53474">
    <property type="entry name" value="alpha/beta-Hydrolases"/>
    <property type="match status" value="1"/>
</dbReference>
<dbReference type="Pfam" id="PF00561">
    <property type="entry name" value="Abhydrolase_1"/>
    <property type="match status" value="1"/>
</dbReference>
<protein>
    <submittedName>
        <fullName evidence="2">Alpha/beta hydrolase</fullName>
    </submittedName>
</protein>
<dbReference type="PANTHER" id="PTHR43798:SF33">
    <property type="entry name" value="HYDROLASE, PUTATIVE (AFU_ORTHOLOGUE AFUA_2G14860)-RELATED"/>
    <property type="match status" value="1"/>
</dbReference>
<dbReference type="InterPro" id="IPR029058">
    <property type="entry name" value="AB_hydrolase_fold"/>
</dbReference>
<dbReference type="KEGG" id="pib:BBD41_23595"/>
<accession>A0A1B2E5Q8</accession>
<dbReference type="InterPro" id="IPR050266">
    <property type="entry name" value="AB_hydrolase_sf"/>
</dbReference>
<dbReference type="RefSeq" id="WP_099479012.1">
    <property type="nucleotide sequence ID" value="NZ_CP016809.1"/>
</dbReference>
<dbReference type="InterPro" id="IPR000073">
    <property type="entry name" value="AB_hydrolase_1"/>
</dbReference>
<dbReference type="AlphaFoldDB" id="A0A1B2E5Q8"/>
<dbReference type="GO" id="GO:0016020">
    <property type="term" value="C:membrane"/>
    <property type="evidence" value="ECO:0007669"/>
    <property type="project" value="TreeGrafter"/>
</dbReference>
<keyword evidence="2" id="KW-0378">Hydrolase</keyword>
<gene>
    <name evidence="2" type="ORF">BBD41_23595</name>
</gene>
<organism evidence="2">
    <name type="scientific">Paenibacillus ihbetae</name>
    <dbReference type="NCBI Taxonomy" id="1870820"/>
    <lineage>
        <taxon>Bacteria</taxon>
        <taxon>Bacillati</taxon>
        <taxon>Bacillota</taxon>
        <taxon>Bacilli</taxon>
        <taxon>Bacillales</taxon>
        <taxon>Paenibacillaceae</taxon>
        <taxon>Paenibacillus</taxon>
    </lineage>
</organism>
<dbReference type="GO" id="GO:0016787">
    <property type="term" value="F:hydrolase activity"/>
    <property type="evidence" value="ECO:0007669"/>
    <property type="project" value="UniProtKB-KW"/>
</dbReference>
<sequence>MKRYKSEEGRRLIHESYDRLLNGWNVPYKEVDVSTQYGITHIITAGNPENPPLLLFHGTGDHSALMWIYNARELSASYYVIAVDHIGGSGKSEPNANYDRAFNQVKWLDEIFEVMKLESVYIAGVSYGAYLAYHYAIARPEKVRKIVCMAGRIPGSQLEVMSKMMRAFLPEAMFPSEQNVRKLLRKLCGASADAFEKNPDLLQHWTYLLKYFNNRSMMKHAITIYPQDAIQTIRDKSLFLIGDQDMLSYYPKSLARLREYGINHRIVKNAGHAINHEMPELIHEEIVGFCR</sequence>
<dbReference type="PANTHER" id="PTHR43798">
    <property type="entry name" value="MONOACYLGLYCEROL LIPASE"/>
    <property type="match status" value="1"/>
</dbReference>
<dbReference type="EMBL" id="CP016809">
    <property type="protein sequence ID" value="ANY75318.1"/>
    <property type="molecule type" value="Genomic_DNA"/>
</dbReference>
<evidence type="ECO:0000313" key="2">
    <source>
        <dbReference type="EMBL" id="ANY75318.1"/>
    </source>
</evidence>
<reference evidence="2" key="1">
    <citation type="submission" date="2016-08" db="EMBL/GenBank/DDBJ databases">
        <title>Complete Genome Seqeunce of Paenibacillus sp. nov. IHBB 9852 from high altitute lake of Indian trans-Himalayas.</title>
        <authorList>
            <person name="Kiran S."/>
            <person name="Swarnkar M.K."/>
            <person name="Rana A."/>
            <person name="Tewari R."/>
            <person name="Gulati A."/>
        </authorList>
    </citation>
    <scope>NUCLEOTIDE SEQUENCE [LARGE SCALE GENOMIC DNA]</scope>
    <source>
        <strain evidence="2">IHBB 9852</strain>
    </source>
</reference>
<feature type="domain" description="AB hydrolase-1" evidence="1">
    <location>
        <begin position="51"/>
        <end position="277"/>
    </location>
</feature>